<protein>
    <submittedName>
        <fullName evidence="1">Uncharacterized protein</fullName>
    </submittedName>
</protein>
<dbReference type="EMBL" id="JAZHYN010000008">
    <property type="protein sequence ID" value="MEF3365798.1"/>
    <property type="molecule type" value="Genomic_DNA"/>
</dbReference>
<organism evidence="1 2">
    <name type="scientific">Methylocystis borbori</name>
    <dbReference type="NCBI Taxonomy" id="3118750"/>
    <lineage>
        <taxon>Bacteria</taxon>
        <taxon>Pseudomonadati</taxon>
        <taxon>Pseudomonadota</taxon>
        <taxon>Alphaproteobacteria</taxon>
        <taxon>Hyphomicrobiales</taxon>
        <taxon>Methylocystaceae</taxon>
        <taxon>Methylocystis</taxon>
    </lineage>
</organism>
<proteinExistence type="predicted"/>
<keyword evidence="2" id="KW-1185">Reference proteome</keyword>
<name>A0ABU7XGZ0_9HYPH</name>
<accession>A0ABU7XGZ0</accession>
<dbReference type="RefSeq" id="WP_332080732.1">
    <property type="nucleotide sequence ID" value="NZ_JAZHYN010000008.1"/>
</dbReference>
<gene>
    <name evidence="1" type="ORF">V3H18_04540</name>
</gene>
<dbReference type="Proteomes" id="UP001350748">
    <property type="component" value="Unassembled WGS sequence"/>
</dbReference>
<evidence type="ECO:0000313" key="2">
    <source>
        <dbReference type="Proteomes" id="UP001350748"/>
    </source>
</evidence>
<reference evidence="1 2" key="1">
    <citation type="submission" date="2024-02" db="EMBL/GenBank/DDBJ databases">
        <authorList>
            <person name="Grouzdev D."/>
        </authorList>
    </citation>
    <scope>NUCLEOTIDE SEQUENCE [LARGE SCALE GENOMIC DNA]</scope>
    <source>
        <strain evidence="1 2">9N</strain>
    </source>
</reference>
<evidence type="ECO:0000313" key="1">
    <source>
        <dbReference type="EMBL" id="MEF3365798.1"/>
    </source>
</evidence>
<sequence>MRKDKMLSAGLTCLLMIVAGGDALAKSRTRVSPDDAPRARGPIEIERRSFLDPGTKVPVGSTNRYMVQQTFFNQDPIQANQRSWYMNETLPQRLPDNVIVPYESNLPIFDMLEGQ</sequence>
<comment type="caution">
    <text evidence="1">The sequence shown here is derived from an EMBL/GenBank/DDBJ whole genome shotgun (WGS) entry which is preliminary data.</text>
</comment>